<proteinExistence type="predicted"/>
<reference evidence="2 3" key="1">
    <citation type="submission" date="2021-07" db="EMBL/GenBank/DDBJ databases">
        <title>Genome data of Colletotrichum spaethianum.</title>
        <authorList>
            <person name="Utami Y.D."/>
            <person name="Hiruma K."/>
        </authorList>
    </citation>
    <scope>NUCLEOTIDE SEQUENCE [LARGE SCALE GENOMIC DNA]</scope>
    <source>
        <strain evidence="2 3">MAFF 242679</strain>
    </source>
</reference>
<name>A0AA37GCG5_9PEZI</name>
<organism evidence="2 3">
    <name type="scientific">Colletotrichum liriopes</name>
    <dbReference type="NCBI Taxonomy" id="708192"/>
    <lineage>
        <taxon>Eukaryota</taxon>
        <taxon>Fungi</taxon>
        <taxon>Dikarya</taxon>
        <taxon>Ascomycota</taxon>
        <taxon>Pezizomycotina</taxon>
        <taxon>Sordariomycetes</taxon>
        <taxon>Hypocreomycetidae</taxon>
        <taxon>Glomerellales</taxon>
        <taxon>Glomerellaceae</taxon>
        <taxon>Colletotrichum</taxon>
        <taxon>Colletotrichum spaethianum species complex</taxon>
    </lineage>
</organism>
<comment type="caution">
    <text evidence="2">The sequence shown here is derived from an EMBL/GenBank/DDBJ whole genome shotgun (WGS) entry which is preliminary data.</text>
</comment>
<dbReference type="AlphaFoldDB" id="A0AA37GCG5"/>
<evidence type="ECO:0000256" key="1">
    <source>
        <dbReference type="SAM" id="MobiDB-lite"/>
    </source>
</evidence>
<sequence>MLKGFVAGSNTRYKDLSRMTFRREPGSLEPSSSMIQGFTLPAPQERRTTSNPGAPRVGCMFFRTTQSPPSSLARLYHYASPYASQPAQLRHTHWLVAACTC</sequence>
<accession>A0AA37GCG5</accession>
<evidence type="ECO:0000313" key="3">
    <source>
        <dbReference type="Proteomes" id="UP001055172"/>
    </source>
</evidence>
<feature type="compositionally biased region" description="Basic and acidic residues" evidence="1">
    <location>
        <begin position="17"/>
        <end position="26"/>
    </location>
</feature>
<feature type="region of interest" description="Disordered" evidence="1">
    <location>
        <begin position="17"/>
        <end position="56"/>
    </location>
</feature>
<dbReference type="EMBL" id="BPPX01000002">
    <property type="protein sequence ID" value="GJC78335.1"/>
    <property type="molecule type" value="Genomic_DNA"/>
</dbReference>
<dbReference type="Proteomes" id="UP001055172">
    <property type="component" value="Unassembled WGS sequence"/>
</dbReference>
<protein>
    <submittedName>
        <fullName evidence="2">Uncharacterized protein</fullName>
    </submittedName>
</protein>
<gene>
    <name evidence="2" type="ORF">ColLi_01173</name>
</gene>
<keyword evidence="3" id="KW-1185">Reference proteome</keyword>
<evidence type="ECO:0000313" key="2">
    <source>
        <dbReference type="EMBL" id="GJC78335.1"/>
    </source>
</evidence>